<gene>
    <name evidence="1" type="ORF">LTR24_004301</name>
</gene>
<reference evidence="1 2" key="1">
    <citation type="submission" date="2023-08" db="EMBL/GenBank/DDBJ databases">
        <title>Black Yeasts Isolated from many extreme environments.</title>
        <authorList>
            <person name="Coleine C."/>
            <person name="Stajich J.E."/>
            <person name="Selbmann L."/>
        </authorList>
    </citation>
    <scope>NUCLEOTIDE SEQUENCE [LARGE SCALE GENOMIC DNA]</scope>
    <source>
        <strain evidence="1 2">CCFEE 5885</strain>
    </source>
</reference>
<keyword evidence="2" id="KW-1185">Reference proteome</keyword>
<name>A0ABR0KCF7_9EURO</name>
<accession>A0ABR0KCF7</accession>
<dbReference type="Proteomes" id="UP001345013">
    <property type="component" value="Unassembled WGS sequence"/>
</dbReference>
<comment type="caution">
    <text evidence="1">The sequence shown here is derived from an EMBL/GenBank/DDBJ whole genome shotgun (WGS) entry which is preliminary data.</text>
</comment>
<dbReference type="EMBL" id="JAVRRG010000043">
    <property type="protein sequence ID" value="KAK5093448.1"/>
    <property type="molecule type" value="Genomic_DNA"/>
</dbReference>
<evidence type="ECO:0000313" key="2">
    <source>
        <dbReference type="Proteomes" id="UP001345013"/>
    </source>
</evidence>
<sequence length="582" mass="64847">MDHLASAAHASDYHAATEDLRQTNCFGGSIDIEELLKLFAQNGLRINAEHGESALQACANLEYSKCTQEEFLNVMKEYCSVHRQVGGLAQIAAGAVPAVGAAFGLMLALVKVSNSIKDRAKAAKDRIQAAELRARYLRGLATADKLSVEATNIAIVMQELISRGLDDFETMNLGASSNATIQLLREDLLPYLKSLNGKDPSEVKACELRQKRWELKQRLIRQYEIVNVHFNRVEQGLVEMKAGTPTYYMKTNRLIAYARECLLEIHLRAWYAMMGYFDPDNTMIEHDDRNVGVAAAERVGRIQHLSDQYAEARVGMLHCKYESKRDVKGMAKHEHTVYLSDHGAESDVMVPRLSIKSLMARAYVTCSEPEGGGIDHFPDGSCEIWNDTMFSGEDRCSALGRYIDKTIKRYVSDQLQVDGPVWTSSLGFVDRMRKAVQPALPRRPMIRTSVPVPGRMAYMHGPVSAPSRIPMVQEHKINNDSSMVATPYAVVEQIWHYRVRPKLAPSFLYGLMLTQPIMHEIQRPCGILVTLSIEAGKCDLVTKAPHVIIPQKSANIGEAAVRCVQGFPSTTLLISSRVQVAR</sequence>
<organism evidence="1 2">
    <name type="scientific">Lithohypha guttulata</name>
    <dbReference type="NCBI Taxonomy" id="1690604"/>
    <lineage>
        <taxon>Eukaryota</taxon>
        <taxon>Fungi</taxon>
        <taxon>Dikarya</taxon>
        <taxon>Ascomycota</taxon>
        <taxon>Pezizomycotina</taxon>
        <taxon>Eurotiomycetes</taxon>
        <taxon>Chaetothyriomycetidae</taxon>
        <taxon>Chaetothyriales</taxon>
        <taxon>Trichomeriaceae</taxon>
        <taxon>Lithohypha</taxon>
    </lineage>
</organism>
<evidence type="ECO:0000313" key="1">
    <source>
        <dbReference type="EMBL" id="KAK5093448.1"/>
    </source>
</evidence>
<protein>
    <submittedName>
        <fullName evidence="1">Uncharacterized protein</fullName>
    </submittedName>
</protein>
<proteinExistence type="predicted"/>